<feature type="transmembrane region" description="Helical" evidence="6">
    <location>
        <begin position="76"/>
        <end position="101"/>
    </location>
</feature>
<feature type="non-terminal residue" evidence="8">
    <location>
        <position position="1"/>
    </location>
</feature>
<dbReference type="PROSITE" id="PS50850">
    <property type="entry name" value="MFS"/>
    <property type="match status" value="1"/>
</dbReference>
<dbReference type="Gene3D" id="1.20.1250.20">
    <property type="entry name" value="MFS general substrate transporter like domains"/>
    <property type="match status" value="2"/>
</dbReference>
<feature type="transmembrane region" description="Helical" evidence="6">
    <location>
        <begin position="121"/>
        <end position="138"/>
    </location>
</feature>
<dbReference type="OrthoDB" id="9787026at2"/>
<evidence type="ECO:0000256" key="1">
    <source>
        <dbReference type="ARBA" id="ARBA00004370"/>
    </source>
</evidence>
<dbReference type="InterPro" id="IPR005828">
    <property type="entry name" value="MFS_sugar_transport-like"/>
</dbReference>
<protein>
    <submittedName>
        <fullName evidence="8">MFS transporter</fullName>
    </submittedName>
</protein>
<keyword evidence="5 6" id="KW-0472">Membrane</keyword>
<organism evidence="8 9">
    <name type="scientific">Zemynaea arenosa</name>
    <dbReference type="NCBI Taxonomy" id="2561931"/>
    <lineage>
        <taxon>Bacteria</taxon>
        <taxon>Pseudomonadati</taxon>
        <taxon>Pseudomonadota</taxon>
        <taxon>Betaproteobacteria</taxon>
        <taxon>Burkholderiales</taxon>
        <taxon>Oxalobacteraceae</taxon>
        <taxon>Telluria group</taxon>
        <taxon>Zemynaea</taxon>
    </lineage>
</organism>
<keyword evidence="3 6" id="KW-0812">Transmembrane</keyword>
<evidence type="ECO:0000256" key="5">
    <source>
        <dbReference type="ARBA" id="ARBA00023136"/>
    </source>
</evidence>
<dbReference type="Proteomes" id="UP000298438">
    <property type="component" value="Unassembled WGS sequence"/>
</dbReference>
<comment type="caution">
    <text evidence="8">The sequence shown here is derived from an EMBL/GenBank/DDBJ whole genome shotgun (WGS) entry which is preliminary data.</text>
</comment>
<dbReference type="PANTHER" id="PTHR48020:SF12">
    <property type="entry name" value="PROTON MYO-INOSITOL COTRANSPORTER"/>
    <property type="match status" value="1"/>
</dbReference>
<evidence type="ECO:0000256" key="2">
    <source>
        <dbReference type="ARBA" id="ARBA00022448"/>
    </source>
</evidence>
<feature type="transmembrane region" description="Helical" evidence="6">
    <location>
        <begin position="289"/>
        <end position="314"/>
    </location>
</feature>
<dbReference type="RefSeq" id="WP_135205448.1">
    <property type="nucleotide sequence ID" value="NZ_SPVF01000016.1"/>
</dbReference>
<evidence type="ECO:0000256" key="4">
    <source>
        <dbReference type="ARBA" id="ARBA00022989"/>
    </source>
</evidence>
<feature type="transmembrane region" description="Helical" evidence="6">
    <location>
        <begin position="352"/>
        <end position="376"/>
    </location>
</feature>
<feature type="transmembrane region" description="Helical" evidence="6">
    <location>
        <begin position="145"/>
        <end position="165"/>
    </location>
</feature>
<dbReference type="Pfam" id="PF00083">
    <property type="entry name" value="Sugar_tr"/>
    <property type="match status" value="2"/>
</dbReference>
<reference evidence="8 9" key="1">
    <citation type="submission" date="2019-03" db="EMBL/GenBank/DDBJ databases">
        <title>Draft Genome Sequence of Massilia arenosa sp. nov., a Novel Massilia Species Isolated from a Sandy-loam Maize Soil.</title>
        <authorList>
            <person name="Raths R."/>
            <person name="Peta V."/>
            <person name="Bucking H."/>
        </authorList>
    </citation>
    <scope>NUCLEOTIDE SEQUENCE [LARGE SCALE GENOMIC DNA]</scope>
    <source>
        <strain evidence="8 9">MC02</strain>
    </source>
</reference>
<dbReference type="SUPFAM" id="SSF103473">
    <property type="entry name" value="MFS general substrate transporter"/>
    <property type="match status" value="2"/>
</dbReference>
<dbReference type="GO" id="GO:0016020">
    <property type="term" value="C:membrane"/>
    <property type="evidence" value="ECO:0007669"/>
    <property type="project" value="UniProtKB-SubCell"/>
</dbReference>
<evidence type="ECO:0000256" key="6">
    <source>
        <dbReference type="SAM" id="Phobius"/>
    </source>
</evidence>
<dbReference type="InterPro" id="IPR036259">
    <property type="entry name" value="MFS_trans_sf"/>
</dbReference>
<keyword evidence="4 6" id="KW-1133">Transmembrane helix</keyword>
<feature type="domain" description="Major facilitator superfamily (MFS) profile" evidence="7">
    <location>
        <begin position="1"/>
        <end position="380"/>
    </location>
</feature>
<keyword evidence="9" id="KW-1185">Reference proteome</keyword>
<name>A0A4Y9SXX8_9BURK</name>
<feature type="transmembrane region" description="Helical" evidence="6">
    <location>
        <begin position="326"/>
        <end position="346"/>
    </location>
</feature>
<evidence type="ECO:0000256" key="3">
    <source>
        <dbReference type="ARBA" id="ARBA00022692"/>
    </source>
</evidence>
<gene>
    <name evidence="8" type="ORF">E4L96_01355</name>
</gene>
<sequence>IFWLCLAPGVLFTAGSLRLPESPRWLMRRGDAAGARVALLRTRSADDADTELADMQPASHAAAQAAGSGSLLSRRYVWPFLLACLILALTQATGINSILAYVVTILHEAGLPGAMANGADVGLKVLNMLVTVIAVVLVDRKGRKFLLSLGCCLMAVALVAAALLFGGVEGKRQDVQAALAAQVQADALTFTLDAQRLAALHPTSTGPVQLTIAYAYGDFTNVAHLRSDEAGSRTLSIRRADAVQPDSVLGRGMRALHLNPFPDPDAARFAPLRIEQAWLGGVPAESHGWLVATAICLFVAGFAIGPGVCVWLALSELMPTRIRSNGMSVALLVNQCVSTTLAAVFLPVVGRYGYAMVFAAGAVFAIVYLVAVVFLLPETRGRTLEEIEEHFSPRRPGMQNR</sequence>
<accession>A0A4Y9SXX8</accession>
<evidence type="ECO:0000313" key="9">
    <source>
        <dbReference type="Proteomes" id="UP000298438"/>
    </source>
</evidence>
<dbReference type="PANTHER" id="PTHR48020">
    <property type="entry name" value="PROTON MYO-INOSITOL COTRANSPORTER"/>
    <property type="match status" value="1"/>
</dbReference>
<dbReference type="InterPro" id="IPR020846">
    <property type="entry name" value="MFS_dom"/>
</dbReference>
<proteinExistence type="predicted"/>
<dbReference type="EMBL" id="SPVF01000016">
    <property type="protein sequence ID" value="TFW29483.1"/>
    <property type="molecule type" value="Genomic_DNA"/>
</dbReference>
<dbReference type="InterPro" id="IPR050814">
    <property type="entry name" value="Myo-inositol_Transporter"/>
</dbReference>
<evidence type="ECO:0000259" key="7">
    <source>
        <dbReference type="PROSITE" id="PS50850"/>
    </source>
</evidence>
<comment type="subcellular location">
    <subcellularLocation>
        <location evidence="1">Membrane</location>
    </subcellularLocation>
</comment>
<evidence type="ECO:0000313" key="8">
    <source>
        <dbReference type="EMBL" id="TFW29483.1"/>
    </source>
</evidence>
<dbReference type="AlphaFoldDB" id="A0A4Y9SXX8"/>
<keyword evidence="2" id="KW-0813">Transport</keyword>
<dbReference type="GO" id="GO:0022857">
    <property type="term" value="F:transmembrane transporter activity"/>
    <property type="evidence" value="ECO:0007669"/>
    <property type="project" value="InterPro"/>
</dbReference>